<name>A0A9W6LAH2_9PSEU</name>
<comment type="similarity">
    <text evidence="1 4">Belongs to the aldehyde dehydrogenase family.</text>
</comment>
<accession>A0A9W6LAH2</accession>
<dbReference type="AlphaFoldDB" id="A0A9W6LAH2"/>
<feature type="domain" description="Aldehyde dehydrogenase" evidence="5">
    <location>
        <begin position="24"/>
        <end position="480"/>
    </location>
</feature>
<protein>
    <submittedName>
        <fullName evidence="6">Aldehyde dehydrogenase</fullName>
    </submittedName>
</protein>
<dbReference type="InterPro" id="IPR029510">
    <property type="entry name" value="Ald_DH_CS_GLU"/>
</dbReference>
<evidence type="ECO:0000259" key="5">
    <source>
        <dbReference type="Pfam" id="PF00171"/>
    </source>
</evidence>
<evidence type="ECO:0000313" key="6">
    <source>
        <dbReference type="EMBL" id="GLL14466.1"/>
    </source>
</evidence>
<dbReference type="Gene3D" id="3.40.605.10">
    <property type="entry name" value="Aldehyde Dehydrogenase, Chain A, domain 1"/>
    <property type="match status" value="1"/>
</dbReference>
<keyword evidence="7" id="KW-1185">Reference proteome</keyword>
<reference evidence="6" key="1">
    <citation type="journal article" date="2014" name="Int. J. Syst. Evol. Microbiol.">
        <title>Complete genome sequence of Corynebacterium casei LMG S-19264T (=DSM 44701T), isolated from a smear-ripened cheese.</title>
        <authorList>
            <consortium name="US DOE Joint Genome Institute (JGI-PGF)"/>
            <person name="Walter F."/>
            <person name="Albersmeier A."/>
            <person name="Kalinowski J."/>
            <person name="Ruckert C."/>
        </authorList>
    </citation>
    <scope>NUCLEOTIDE SEQUENCE</scope>
    <source>
        <strain evidence="6">VKM Ac-1069</strain>
    </source>
</reference>
<dbReference type="Proteomes" id="UP001143463">
    <property type="component" value="Unassembled WGS sequence"/>
</dbReference>
<evidence type="ECO:0000256" key="3">
    <source>
        <dbReference type="PROSITE-ProRule" id="PRU10007"/>
    </source>
</evidence>
<gene>
    <name evidence="6" type="ORF">GCM10017577_56130</name>
</gene>
<organism evidence="6 7">
    <name type="scientific">Pseudonocardia halophobica</name>
    <dbReference type="NCBI Taxonomy" id="29401"/>
    <lineage>
        <taxon>Bacteria</taxon>
        <taxon>Bacillati</taxon>
        <taxon>Actinomycetota</taxon>
        <taxon>Actinomycetes</taxon>
        <taxon>Pseudonocardiales</taxon>
        <taxon>Pseudonocardiaceae</taxon>
        <taxon>Pseudonocardia</taxon>
    </lineage>
</organism>
<dbReference type="FunFam" id="3.40.309.10:FF:000009">
    <property type="entry name" value="Aldehyde dehydrogenase A"/>
    <property type="match status" value="1"/>
</dbReference>
<comment type="caution">
    <text evidence="6">The sequence shown here is derived from an EMBL/GenBank/DDBJ whole genome shotgun (WGS) entry which is preliminary data.</text>
</comment>
<dbReference type="FunFam" id="3.40.605.10:FF:000007">
    <property type="entry name" value="NAD/NADP-dependent betaine aldehyde dehydrogenase"/>
    <property type="match status" value="1"/>
</dbReference>
<keyword evidence="2 4" id="KW-0560">Oxidoreductase</keyword>
<dbReference type="Pfam" id="PF00171">
    <property type="entry name" value="Aldedh"/>
    <property type="match status" value="1"/>
</dbReference>
<reference evidence="6" key="2">
    <citation type="submission" date="2023-01" db="EMBL/GenBank/DDBJ databases">
        <authorList>
            <person name="Sun Q."/>
            <person name="Evtushenko L."/>
        </authorList>
    </citation>
    <scope>NUCLEOTIDE SEQUENCE</scope>
    <source>
        <strain evidence="6">VKM Ac-1069</strain>
    </source>
</reference>
<evidence type="ECO:0000256" key="2">
    <source>
        <dbReference type="ARBA" id="ARBA00023002"/>
    </source>
</evidence>
<evidence type="ECO:0000313" key="7">
    <source>
        <dbReference type="Proteomes" id="UP001143463"/>
    </source>
</evidence>
<dbReference type="SUPFAM" id="SSF53720">
    <property type="entry name" value="ALDH-like"/>
    <property type="match status" value="1"/>
</dbReference>
<dbReference type="InterPro" id="IPR015590">
    <property type="entry name" value="Aldehyde_DH_dom"/>
</dbReference>
<dbReference type="InterPro" id="IPR016161">
    <property type="entry name" value="Ald_DH/histidinol_DH"/>
</dbReference>
<dbReference type="InterPro" id="IPR016163">
    <property type="entry name" value="Ald_DH_C"/>
</dbReference>
<dbReference type="PROSITE" id="PS00687">
    <property type="entry name" value="ALDEHYDE_DEHYDR_GLU"/>
    <property type="match status" value="1"/>
</dbReference>
<sequence length="487" mass="51525">MSAPEFLDGRMLIDGKQAEASDGAFLDAVDPATEEVIGRVPAGTTEDVRLAAAAAERAASAWAGLPPRDRATALVEVAAALRAERDRIVDLEVRDSGSTVRKLRLDIARAAESLEYYAGLAGELKGETVPATARGLHFSTREPYGVVGRITPFNHPIFFAAGKMAAPLAAGNTMVIKPSEQTSLSACVLGEICGQVLPSGVVNIVTGVGAVAGDALVRDPRIRRIAFTGSVATGLALQRAAAEVNVKTLSLELGGKNPMVVFPDADLEAALPAAVAGMNFSWAGQSCGSQSRLFLHESIYDEGVARVAELVDGLTVGDPRDPASDMGPVNSRAQYEKVLRHIDTAFEDGARLVAGGRSLRGERFPTGYWVAPTVFADVTPGMRIFREEVFGPVLSIVRWSTSDEVVAMANDVEYGLTASVWTRDLATALNTVHAIDAGYVWVNGVSAHFPGTSFGGVKNSGIGREEGIDELFSYTQPKFVHVNAMTR</sequence>
<dbReference type="PANTHER" id="PTHR11699">
    <property type="entry name" value="ALDEHYDE DEHYDROGENASE-RELATED"/>
    <property type="match status" value="1"/>
</dbReference>
<dbReference type="Gene3D" id="3.40.309.10">
    <property type="entry name" value="Aldehyde Dehydrogenase, Chain A, domain 2"/>
    <property type="match status" value="1"/>
</dbReference>
<dbReference type="EMBL" id="BSFQ01000032">
    <property type="protein sequence ID" value="GLL14466.1"/>
    <property type="molecule type" value="Genomic_DNA"/>
</dbReference>
<dbReference type="InterPro" id="IPR016162">
    <property type="entry name" value="Ald_DH_N"/>
</dbReference>
<evidence type="ECO:0000256" key="4">
    <source>
        <dbReference type="RuleBase" id="RU003345"/>
    </source>
</evidence>
<dbReference type="GO" id="GO:0016620">
    <property type="term" value="F:oxidoreductase activity, acting on the aldehyde or oxo group of donors, NAD or NADP as acceptor"/>
    <property type="evidence" value="ECO:0007669"/>
    <property type="project" value="InterPro"/>
</dbReference>
<feature type="active site" evidence="3">
    <location>
        <position position="252"/>
    </location>
</feature>
<dbReference type="RefSeq" id="WP_197040799.1">
    <property type="nucleotide sequence ID" value="NZ_BAAAUZ010000032.1"/>
</dbReference>
<proteinExistence type="inferred from homology"/>
<evidence type="ECO:0000256" key="1">
    <source>
        <dbReference type="ARBA" id="ARBA00009986"/>
    </source>
</evidence>